<proteinExistence type="predicted"/>
<sequence>MGATYTIQIREEKSVDQVFYQNANEEQEYSWVASSNFPGEAMVVKGGDPGGSVEDREEEGEVDSHTSQHHSIGASVEVDGDVSLEVVGKRQPTTFVSENKEDDFLCKVGQKEIGGGSFDGVEVASGEFQGEKETVGVMMLENGEEMTILKEKCHMGDKGMGSSGPVKLQYLPCGNQNRSFFRKQNVGGTRTRSCSLPPYRIGFDGPIIDLGLDVDDGLEASDSISLVESNCVEVGLGSKNDPDYVDLGARVADDRKVASDLQGGLNLEVVLPGSVSTPNSGLDLLVDEDAGDDIRFGSQEASDANKLLLIQKNVGFCYEEPDGNVIKVLTDDEQRDRLKKQEWEERNGYQ</sequence>
<evidence type="ECO:0000256" key="1">
    <source>
        <dbReference type="SAM" id="MobiDB-lite"/>
    </source>
</evidence>
<reference evidence="2 3" key="1">
    <citation type="journal article" date="2018" name="Front. Plant Sci.">
        <title>Red Clover (Trifolium pratense) and Zigzag Clover (T. medium) - A Picture of Genomic Similarities and Differences.</title>
        <authorList>
            <person name="Dluhosova J."/>
            <person name="Istvanek J."/>
            <person name="Nedelnik J."/>
            <person name="Repkova J."/>
        </authorList>
    </citation>
    <scope>NUCLEOTIDE SEQUENCE [LARGE SCALE GENOMIC DNA]</scope>
    <source>
        <strain evidence="3">cv. 10/8</strain>
        <tissue evidence="2">Leaf</tissue>
    </source>
</reference>
<dbReference type="Proteomes" id="UP000265520">
    <property type="component" value="Unassembled WGS sequence"/>
</dbReference>
<accession>A0A392MBL2</accession>
<keyword evidence="3" id="KW-1185">Reference proteome</keyword>
<name>A0A392MBL2_9FABA</name>
<comment type="caution">
    <text evidence="2">The sequence shown here is derived from an EMBL/GenBank/DDBJ whole genome shotgun (WGS) entry which is preliminary data.</text>
</comment>
<evidence type="ECO:0000313" key="3">
    <source>
        <dbReference type="Proteomes" id="UP000265520"/>
    </source>
</evidence>
<feature type="region of interest" description="Disordered" evidence="1">
    <location>
        <begin position="44"/>
        <end position="70"/>
    </location>
</feature>
<evidence type="ECO:0000313" key="2">
    <source>
        <dbReference type="EMBL" id="MCH84661.1"/>
    </source>
</evidence>
<dbReference type="EMBL" id="LXQA010007177">
    <property type="protein sequence ID" value="MCH84661.1"/>
    <property type="molecule type" value="Genomic_DNA"/>
</dbReference>
<dbReference type="AlphaFoldDB" id="A0A392MBL2"/>
<organism evidence="2 3">
    <name type="scientific">Trifolium medium</name>
    <dbReference type="NCBI Taxonomy" id="97028"/>
    <lineage>
        <taxon>Eukaryota</taxon>
        <taxon>Viridiplantae</taxon>
        <taxon>Streptophyta</taxon>
        <taxon>Embryophyta</taxon>
        <taxon>Tracheophyta</taxon>
        <taxon>Spermatophyta</taxon>
        <taxon>Magnoliopsida</taxon>
        <taxon>eudicotyledons</taxon>
        <taxon>Gunneridae</taxon>
        <taxon>Pentapetalae</taxon>
        <taxon>rosids</taxon>
        <taxon>fabids</taxon>
        <taxon>Fabales</taxon>
        <taxon>Fabaceae</taxon>
        <taxon>Papilionoideae</taxon>
        <taxon>50 kb inversion clade</taxon>
        <taxon>NPAAA clade</taxon>
        <taxon>Hologalegina</taxon>
        <taxon>IRL clade</taxon>
        <taxon>Trifolieae</taxon>
        <taxon>Trifolium</taxon>
    </lineage>
</organism>
<gene>
    <name evidence="2" type="ORF">A2U01_0005496</name>
</gene>
<protein>
    <submittedName>
        <fullName evidence="2">Uncharacterized protein</fullName>
    </submittedName>
</protein>